<dbReference type="KEGG" id="cok:COCCU_12265"/>
<gene>
    <name evidence="2" type="ORF">COCCU_12265</name>
</gene>
<feature type="region of interest" description="Disordered" evidence="1">
    <location>
        <begin position="1"/>
        <end position="20"/>
    </location>
</feature>
<feature type="region of interest" description="Disordered" evidence="1">
    <location>
        <begin position="28"/>
        <end position="49"/>
    </location>
</feature>
<dbReference type="AlphaFoldDB" id="A0A6B8VW30"/>
<sequence length="195" mass="21913">MFTSTPTTEFHTQTESQDQTEFLRQTASLNPSQPTRTRSEDPLQNRFGAHHRLPRGLREEAAGMDWNLFTATYAPSANIRLHHRKIEKLRGGLYRFHTELIHSSKTAEPHTERRELISTGPTSACSTLLAEAGCRTEILSFHQLEIFAATATFLQVTNDRRTVWAIGFGPSPEASVTAAMSSGAQRLNDTQRLYN</sequence>
<evidence type="ECO:0008006" key="4">
    <source>
        <dbReference type="Google" id="ProtNLM"/>
    </source>
</evidence>
<protein>
    <recommendedName>
        <fullName evidence="4">Acetyl-CoA acetyltransferase</fullName>
    </recommendedName>
</protein>
<evidence type="ECO:0000256" key="1">
    <source>
        <dbReference type="SAM" id="MobiDB-lite"/>
    </source>
</evidence>
<organism evidence="2 3">
    <name type="scientific">Corynebacterium occultum</name>
    <dbReference type="NCBI Taxonomy" id="2675219"/>
    <lineage>
        <taxon>Bacteria</taxon>
        <taxon>Bacillati</taxon>
        <taxon>Actinomycetota</taxon>
        <taxon>Actinomycetes</taxon>
        <taxon>Mycobacteriales</taxon>
        <taxon>Corynebacteriaceae</taxon>
        <taxon>Corynebacterium</taxon>
    </lineage>
</organism>
<dbReference type="Proteomes" id="UP000424462">
    <property type="component" value="Chromosome"/>
</dbReference>
<accession>A0A6B8VW30</accession>
<dbReference type="EMBL" id="CP046455">
    <property type="protein sequence ID" value="QGU08353.1"/>
    <property type="molecule type" value="Genomic_DNA"/>
</dbReference>
<proteinExistence type="predicted"/>
<keyword evidence="3" id="KW-1185">Reference proteome</keyword>
<name>A0A6B8VW30_9CORY</name>
<dbReference type="RefSeq" id="WP_231598767.1">
    <property type="nucleotide sequence ID" value="NZ_CP046455.1"/>
</dbReference>
<evidence type="ECO:0000313" key="3">
    <source>
        <dbReference type="Proteomes" id="UP000424462"/>
    </source>
</evidence>
<reference evidence="2 3" key="1">
    <citation type="submission" date="2019-11" db="EMBL/GenBank/DDBJ databases">
        <title>Complete genome sequence of Corynebacterium kalinowskii 1959, a novel Corynebacterium species isolated from soil of a small paddock in Vilsendorf, Germany.</title>
        <authorList>
            <person name="Schaffert L."/>
            <person name="Ruwe M."/>
            <person name="Milse J."/>
            <person name="Hanuschka K."/>
            <person name="Ortseifen V."/>
            <person name="Droste J."/>
            <person name="Brandt D."/>
            <person name="Schlueter L."/>
            <person name="Kutter Y."/>
            <person name="Vinke S."/>
            <person name="Viehoefer P."/>
            <person name="Jacob L."/>
            <person name="Luebke N.-C."/>
            <person name="Schulte-Berndt E."/>
            <person name="Hain C."/>
            <person name="Linder M."/>
            <person name="Schmidt P."/>
            <person name="Wollenschlaeger L."/>
            <person name="Luttermann T."/>
            <person name="Thieme E."/>
            <person name="Hassa J."/>
            <person name="Haak M."/>
            <person name="Wittchen M."/>
            <person name="Mentz A."/>
            <person name="Persicke M."/>
            <person name="Busche T."/>
            <person name="Ruckert C."/>
        </authorList>
    </citation>
    <scope>NUCLEOTIDE SEQUENCE [LARGE SCALE GENOMIC DNA]</scope>
    <source>
        <strain evidence="2 3">2039</strain>
    </source>
</reference>
<evidence type="ECO:0000313" key="2">
    <source>
        <dbReference type="EMBL" id="QGU08353.1"/>
    </source>
</evidence>